<accession>A0A6J4II10</accession>
<keyword evidence="3" id="KW-0670">Pyruvate</keyword>
<dbReference type="Gene3D" id="3.30.470.20">
    <property type="entry name" value="ATP-grasp fold, B domain"/>
    <property type="match status" value="1"/>
</dbReference>
<dbReference type="SUPFAM" id="SSF52009">
    <property type="entry name" value="Phosphohistidine domain"/>
    <property type="match status" value="1"/>
</dbReference>
<feature type="domain" description="Pyruvate phosphate dikinase AMP/ATP-binding" evidence="2">
    <location>
        <begin position="55"/>
        <end position="287"/>
    </location>
</feature>
<dbReference type="InterPro" id="IPR002192">
    <property type="entry name" value="PPDK_AMP/ATP-bd"/>
</dbReference>
<dbReference type="InterPro" id="IPR008279">
    <property type="entry name" value="PEP-util_enz_mobile_dom"/>
</dbReference>
<dbReference type="GO" id="GO:0005524">
    <property type="term" value="F:ATP binding"/>
    <property type="evidence" value="ECO:0007669"/>
    <property type="project" value="InterPro"/>
</dbReference>
<evidence type="ECO:0000259" key="1">
    <source>
        <dbReference type="Pfam" id="PF00391"/>
    </source>
</evidence>
<gene>
    <name evidence="3" type="ORF">AVDCRST_MAG42-2354</name>
</gene>
<proteinExistence type="predicted"/>
<dbReference type="Gene3D" id="3.50.30.10">
    <property type="entry name" value="Phosphohistidine domain"/>
    <property type="match status" value="1"/>
</dbReference>
<sequence length="874" mass="95738">MKFIIAPPVSADAAGLGGKARALAALSEAHFPVPAWFVISPEAFRASGADPSRDVAVSNEVREEISRAMAQLAPGEHVAVRSSASDEDGAQHSFAGQLESYLFVSPEDVPAKVAAVWRSGFSERIRAYRREHGLSEVPPSAPAVLVQRMIDADVSGVAFGVDPVSGRSGIAVVSAVFGLGTALVSGEADADTYHVDRSGNIALRSIADKTVEHRQDSAAAEGVRSQPVDLTRRKEPALTDKQVRSVAELVRRAGRYFGRPQDIEWAIEGGVLHLLQSRPITSLGRTADPDGELNIWDNSNIAESYSGVTTPLTFSFARGIYEEVYRQFCKILHVPEAKIAANGATFARMLGLIRGRVYYNLVSWYRVLALLPGYQLNRRFMESMMGVKEPMPPEALPPGTLATTPGARLRDALDAARSVYGLVVQHLFIERSIERFHVRLAQALRKPPIPLSELRADELAQAYRDLERQLLTRWDAPLVNDFFAMIFYGVAKRLAEKWCGDANGSLQNDLLRNEGGMISAEPARRVRELAQLCAAGGDELVGVFCEGSLSDVEAALATQPALQSGYNAYLEKFGERCLEELKLESATLHDDPTSLVRSIGQFAKVLQSGSPVEKPVSSTSDRDDSEGRVRQALAGHRFKQRIFFWVLRNARARVRDRENLRFERTRLFGRVRQIFVEIGRRWRADDVLDDARDIFYLTVEEILGWIEGTAATVDLRGLVAVRKAEFAQYRSEPAPADRFETRGTVHLANSFRATSPAPKLAPGTEQLRGLGCCPGVVRGRARVILEPRGAVIHAGEILVARRTDPGWIMLFPSAAGLLVEHGSMLSHSAIVARELGIPAIVSISGVTEWLHDGDWVELDGSSGIATRVTGPRHE</sequence>
<dbReference type="InterPro" id="IPR051549">
    <property type="entry name" value="PEP_Utilizing_Enz"/>
</dbReference>
<protein>
    <submittedName>
        <fullName evidence="3">Pyruvate-utilizing enzyme, similar to phosphoenolpyruvate synthase</fullName>
    </submittedName>
</protein>
<name>A0A6J4II10_9BACT</name>
<dbReference type="Pfam" id="PF01326">
    <property type="entry name" value="PPDK_N"/>
    <property type="match status" value="1"/>
</dbReference>
<feature type="domain" description="PEP-utilising enzyme mobile" evidence="1">
    <location>
        <begin position="793"/>
        <end position="863"/>
    </location>
</feature>
<dbReference type="PANTHER" id="PTHR43615:SF1">
    <property type="entry name" value="PPDK_N DOMAIN-CONTAINING PROTEIN"/>
    <property type="match status" value="1"/>
</dbReference>
<dbReference type="SUPFAM" id="SSF56059">
    <property type="entry name" value="Glutathione synthetase ATP-binding domain-like"/>
    <property type="match status" value="1"/>
</dbReference>
<organism evidence="3">
    <name type="scientific">uncultured Chthoniobacterales bacterium</name>
    <dbReference type="NCBI Taxonomy" id="1836801"/>
    <lineage>
        <taxon>Bacteria</taxon>
        <taxon>Pseudomonadati</taxon>
        <taxon>Verrucomicrobiota</taxon>
        <taxon>Spartobacteria</taxon>
        <taxon>Chthoniobacterales</taxon>
        <taxon>environmental samples</taxon>
    </lineage>
</organism>
<evidence type="ECO:0000313" key="3">
    <source>
        <dbReference type="EMBL" id="CAA9253362.1"/>
    </source>
</evidence>
<reference evidence="3" key="1">
    <citation type="submission" date="2020-02" db="EMBL/GenBank/DDBJ databases">
        <authorList>
            <person name="Meier V. D."/>
        </authorList>
    </citation>
    <scope>NUCLEOTIDE SEQUENCE</scope>
    <source>
        <strain evidence="3">AVDCRST_MAG42</strain>
    </source>
</reference>
<dbReference type="PANTHER" id="PTHR43615">
    <property type="entry name" value="PHOSPHOENOLPYRUVATE SYNTHASE-RELATED"/>
    <property type="match status" value="1"/>
</dbReference>
<dbReference type="InterPro" id="IPR036637">
    <property type="entry name" value="Phosphohistidine_dom_sf"/>
</dbReference>
<dbReference type="Gene3D" id="3.30.1490.20">
    <property type="entry name" value="ATP-grasp fold, A domain"/>
    <property type="match status" value="1"/>
</dbReference>
<dbReference type="InterPro" id="IPR013815">
    <property type="entry name" value="ATP_grasp_subdomain_1"/>
</dbReference>
<dbReference type="EMBL" id="CADCTA010000084">
    <property type="protein sequence ID" value="CAA9253362.1"/>
    <property type="molecule type" value="Genomic_DNA"/>
</dbReference>
<dbReference type="Pfam" id="PF00391">
    <property type="entry name" value="PEP-utilizers"/>
    <property type="match status" value="1"/>
</dbReference>
<evidence type="ECO:0000259" key="2">
    <source>
        <dbReference type="Pfam" id="PF01326"/>
    </source>
</evidence>
<dbReference type="AlphaFoldDB" id="A0A6J4II10"/>
<dbReference type="GO" id="GO:0016301">
    <property type="term" value="F:kinase activity"/>
    <property type="evidence" value="ECO:0007669"/>
    <property type="project" value="InterPro"/>
</dbReference>